<dbReference type="InterPro" id="IPR009027">
    <property type="entry name" value="Ribosomal_bL9/RNase_H1_N"/>
</dbReference>
<dbReference type="Gene3D" id="3.40.970.10">
    <property type="entry name" value="Ribonuclease H1, N-terminal domain"/>
    <property type="match status" value="1"/>
</dbReference>
<accession>A0ABU6YLL5</accession>
<evidence type="ECO:0000313" key="4">
    <source>
        <dbReference type="Proteomes" id="UP001341840"/>
    </source>
</evidence>
<proteinExistence type="predicted"/>
<dbReference type="EMBL" id="JASCZI010242372">
    <property type="protein sequence ID" value="MED6210831.1"/>
    <property type="molecule type" value="Genomic_DNA"/>
</dbReference>
<protein>
    <recommendedName>
        <fullName evidence="2">Ribonuclease H1 N-terminal domain-containing protein</fullName>
    </recommendedName>
</protein>
<feature type="coiled-coil region" evidence="1">
    <location>
        <begin position="185"/>
        <end position="219"/>
    </location>
</feature>
<evidence type="ECO:0000256" key="1">
    <source>
        <dbReference type="SAM" id="Coils"/>
    </source>
</evidence>
<evidence type="ECO:0000313" key="3">
    <source>
        <dbReference type="EMBL" id="MED6210831.1"/>
    </source>
</evidence>
<organism evidence="3 4">
    <name type="scientific">Stylosanthes scabra</name>
    <dbReference type="NCBI Taxonomy" id="79078"/>
    <lineage>
        <taxon>Eukaryota</taxon>
        <taxon>Viridiplantae</taxon>
        <taxon>Streptophyta</taxon>
        <taxon>Embryophyta</taxon>
        <taxon>Tracheophyta</taxon>
        <taxon>Spermatophyta</taxon>
        <taxon>Magnoliopsida</taxon>
        <taxon>eudicotyledons</taxon>
        <taxon>Gunneridae</taxon>
        <taxon>Pentapetalae</taxon>
        <taxon>rosids</taxon>
        <taxon>fabids</taxon>
        <taxon>Fabales</taxon>
        <taxon>Fabaceae</taxon>
        <taxon>Papilionoideae</taxon>
        <taxon>50 kb inversion clade</taxon>
        <taxon>dalbergioids sensu lato</taxon>
        <taxon>Dalbergieae</taxon>
        <taxon>Pterocarpus clade</taxon>
        <taxon>Stylosanthes</taxon>
    </lineage>
</organism>
<dbReference type="Pfam" id="PF01693">
    <property type="entry name" value="Cauli_VI"/>
    <property type="match status" value="1"/>
</dbReference>
<dbReference type="Proteomes" id="UP001341840">
    <property type="component" value="Unassembled WGS sequence"/>
</dbReference>
<dbReference type="InterPro" id="IPR011320">
    <property type="entry name" value="RNase_H1_N"/>
</dbReference>
<keyword evidence="4" id="KW-1185">Reference proteome</keyword>
<dbReference type="InterPro" id="IPR037056">
    <property type="entry name" value="RNase_H1_N_sf"/>
</dbReference>
<gene>
    <name evidence="3" type="ORF">PIB30_067870</name>
</gene>
<feature type="domain" description="Ribonuclease H1 N-terminal" evidence="2">
    <location>
        <begin position="10"/>
        <end position="50"/>
    </location>
</feature>
<keyword evidence="1" id="KW-0175">Coiled coil</keyword>
<reference evidence="3 4" key="1">
    <citation type="journal article" date="2023" name="Plants (Basel)">
        <title>Bridging the Gap: Combining Genomics and Transcriptomics Approaches to Understand Stylosanthes scabra, an Orphan Legume from the Brazilian Caatinga.</title>
        <authorList>
            <person name="Ferreira-Neto J.R.C."/>
            <person name="da Silva M.D."/>
            <person name="Binneck E."/>
            <person name="de Melo N.F."/>
            <person name="da Silva R.H."/>
            <person name="de Melo A.L.T.M."/>
            <person name="Pandolfi V."/>
            <person name="Bustamante F.O."/>
            <person name="Brasileiro-Vidal A.C."/>
            <person name="Benko-Iseppon A.M."/>
        </authorList>
    </citation>
    <scope>NUCLEOTIDE SEQUENCE [LARGE SCALE GENOMIC DNA]</scope>
    <source>
        <tissue evidence="3">Leaves</tissue>
    </source>
</reference>
<evidence type="ECO:0000259" key="2">
    <source>
        <dbReference type="Pfam" id="PF01693"/>
    </source>
</evidence>
<comment type="caution">
    <text evidence="3">The sequence shown here is derived from an EMBL/GenBank/DDBJ whole genome shotgun (WGS) entry which is preliminary data.</text>
</comment>
<sequence length="229" mass="25795">MEESSKPYMFFAVTKGERPGAYTSWEEANEIISNTTFPEYLCFNSFELAELAFKRRMSCILSERAAHAELVGEHIEGGQCDSGSSSCGDIRRMLVVSCKFAPIFFGDPEFHPPASSSKYVFFRGSGPYFGFNVVVPGHPFEVEMYANGRFSTDERAAREDAAHEMLGIILEMTRKEIKDYNYMRVKLLSDSNRTLRGKVEQLEEANEKLKASYEAAFNASMGGVYPRSN</sequence>
<name>A0ABU6YLL5_9FABA</name>
<dbReference type="SUPFAM" id="SSF55658">
    <property type="entry name" value="L9 N-domain-like"/>
    <property type="match status" value="1"/>
</dbReference>